<dbReference type="InterPro" id="IPR011043">
    <property type="entry name" value="Gal_Oxase/kelch_b-propeller"/>
</dbReference>
<reference evidence="2 3" key="1">
    <citation type="journal article" date="2008" name="Nature">
        <title>Genome analysis of the platypus reveals unique signatures of evolution.</title>
        <authorList>
            <person name="Warren W.C."/>
            <person name="Hillier L.W."/>
            <person name="Marshall Graves J.A."/>
            <person name="Birney E."/>
            <person name="Ponting C.P."/>
            <person name="Grutzner F."/>
            <person name="Belov K."/>
            <person name="Miller W."/>
            <person name="Clarke L."/>
            <person name="Chinwalla A.T."/>
            <person name="Yang S.P."/>
            <person name="Heger A."/>
            <person name="Locke D.P."/>
            <person name="Miethke P."/>
            <person name="Waters P.D."/>
            <person name="Veyrunes F."/>
            <person name="Fulton L."/>
            <person name="Fulton B."/>
            <person name="Graves T."/>
            <person name="Wallis J."/>
            <person name="Puente X.S."/>
            <person name="Lopez-Otin C."/>
            <person name="Ordonez G.R."/>
            <person name="Eichler E.E."/>
            <person name="Chen L."/>
            <person name="Cheng Z."/>
            <person name="Deakin J.E."/>
            <person name="Alsop A."/>
            <person name="Thompson K."/>
            <person name="Kirby P."/>
            <person name="Papenfuss A.T."/>
            <person name="Wakefield M.J."/>
            <person name="Olender T."/>
            <person name="Lancet D."/>
            <person name="Huttley G.A."/>
            <person name="Smit A.F."/>
            <person name="Pask A."/>
            <person name="Temple-Smith P."/>
            <person name="Batzer M.A."/>
            <person name="Walker J.A."/>
            <person name="Konkel M.K."/>
            <person name="Harris R.S."/>
            <person name="Whittington C.M."/>
            <person name="Wong E.S."/>
            <person name="Gemmell N.J."/>
            <person name="Buschiazzo E."/>
            <person name="Vargas Jentzsch I.M."/>
            <person name="Merkel A."/>
            <person name="Schmitz J."/>
            <person name="Zemann A."/>
            <person name="Churakov G."/>
            <person name="Kriegs J.O."/>
            <person name="Brosius J."/>
            <person name="Murchison E.P."/>
            <person name="Sachidanandam R."/>
            <person name="Smith C."/>
            <person name="Hannon G.J."/>
            <person name="Tsend-Ayush E."/>
            <person name="McMillan D."/>
            <person name="Attenborough R."/>
            <person name="Rens W."/>
            <person name="Ferguson-Smith M."/>
            <person name="Lefevre C.M."/>
            <person name="Sharp J.A."/>
            <person name="Nicholas K.R."/>
            <person name="Ray D.A."/>
            <person name="Kube M."/>
            <person name="Reinhardt R."/>
            <person name="Pringle T.H."/>
            <person name="Taylor J."/>
            <person name="Jones R.C."/>
            <person name="Nixon B."/>
            <person name="Dacheux J.L."/>
            <person name="Niwa H."/>
            <person name="Sekita Y."/>
            <person name="Huang X."/>
            <person name="Stark A."/>
            <person name="Kheradpour P."/>
            <person name="Kellis M."/>
            <person name="Flicek P."/>
            <person name="Chen Y."/>
            <person name="Webber C."/>
            <person name="Hardison R."/>
            <person name="Nelson J."/>
            <person name="Hallsworth-Pepin K."/>
            <person name="Delehaunty K."/>
            <person name="Markovic C."/>
            <person name="Minx P."/>
            <person name="Feng Y."/>
            <person name="Kremitzki C."/>
            <person name="Mitreva M."/>
            <person name="Glasscock J."/>
            <person name="Wylie T."/>
            <person name="Wohldmann P."/>
            <person name="Thiru P."/>
            <person name="Nhan M.N."/>
            <person name="Pohl C.S."/>
            <person name="Smith S.M."/>
            <person name="Hou S."/>
            <person name="Nefedov M."/>
            <person name="de Jong P.J."/>
            <person name="Renfree M.B."/>
            <person name="Mardis E.R."/>
            <person name="Wilson R.K."/>
        </authorList>
    </citation>
    <scope>NUCLEOTIDE SEQUENCE [LARGE SCALE GENOMIC DNA]</scope>
    <source>
        <strain evidence="2 3">Glennie</strain>
    </source>
</reference>
<evidence type="ECO:0000256" key="1">
    <source>
        <dbReference type="SAM" id="MobiDB-lite"/>
    </source>
</evidence>
<gene>
    <name evidence="2" type="primary">KLHDC9</name>
</gene>
<dbReference type="Gene3D" id="2.120.10.80">
    <property type="entry name" value="Kelch-type beta propeller"/>
    <property type="match status" value="2"/>
</dbReference>
<dbReference type="GeneID" id="103167025"/>
<evidence type="ECO:0000313" key="2">
    <source>
        <dbReference type="Ensembl" id="ENSOANP00000052618.1"/>
    </source>
</evidence>
<dbReference type="InParanoid" id="A0A6I8PJ42"/>
<dbReference type="GO" id="GO:0030332">
    <property type="term" value="F:cyclin binding"/>
    <property type="evidence" value="ECO:0000318"/>
    <property type="project" value="GO_Central"/>
</dbReference>
<dbReference type="KEGG" id="oaa:103167025"/>
<dbReference type="InterPro" id="IPR042941">
    <property type="entry name" value="KLDC9"/>
</dbReference>
<dbReference type="OrthoDB" id="10251809at2759"/>
<dbReference type="Bgee" id="ENSOANG00000041659">
    <property type="expression patterns" value="Expressed in testis and 8 other cell types or tissues"/>
</dbReference>
<feature type="compositionally biased region" description="Basic and acidic residues" evidence="1">
    <location>
        <begin position="57"/>
        <end position="84"/>
    </location>
</feature>
<evidence type="ECO:0000313" key="3">
    <source>
        <dbReference type="Proteomes" id="UP000002279"/>
    </source>
</evidence>
<dbReference type="PANTHER" id="PTHR47196">
    <property type="entry name" value="KELCH DOMAIN-CONTAINING PROTEIN 9"/>
    <property type="match status" value="1"/>
</dbReference>
<dbReference type="AlphaFoldDB" id="A0A6I8PJ42"/>
<feature type="region of interest" description="Disordered" evidence="1">
    <location>
        <begin position="46"/>
        <end position="84"/>
    </location>
</feature>
<organism evidence="2 3">
    <name type="scientific">Ornithorhynchus anatinus</name>
    <name type="common">Duckbill platypus</name>
    <dbReference type="NCBI Taxonomy" id="9258"/>
    <lineage>
        <taxon>Eukaryota</taxon>
        <taxon>Metazoa</taxon>
        <taxon>Chordata</taxon>
        <taxon>Craniata</taxon>
        <taxon>Vertebrata</taxon>
        <taxon>Euteleostomi</taxon>
        <taxon>Mammalia</taxon>
        <taxon>Monotremata</taxon>
        <taxon>Ornithorhynchidae</taxon>
        <taxon>Ornithorhynchus</taxon>
    </lineage>
</organism>
<feature type="compositionally biased region" description="Basic and acidic residues" evidence="1">
    <location>
        <begin position="106"/>
        <end position="122"/>
    </location>
</feature>
<accession>A0A6I8PJ42</accession>
<dbReference type="InterPro" id="IPR015915">
    <property type="entry name" value="Kelch-typ_b-propeller"/>
</dbReference>
<reference evidence="2" key="3">
    <citation type="submission" date="2025-09" db="UniProtKB">
        <authorList>
            <consortium name="Ensembl"/>
        </authorList>
    </citation>
    <scope>IDENTIFICATION</scope>
    <source>
        <strain evidence="2">Glennie</strain>
    </source>
</reference>
<dbReference type="Proteomes" id="UP000002279">
    <property type="component" value="Chromosome X5"/>
</dbReference>
<feature type="region of interest" description="Disordered" evidence="1">
    <location>
        <begin position="100"/>
        <end position="129"/>
    </location>
</feature>
<proteinExistence type="predicted"/>
<dbReference type="PANTHER" id="PTHR47196:SF1">
    <property type="entry name" value="KELCH DOMAIN-CONTAINING PROTEIN 9"/>
    <property type="match status" value="1"/>
</dbReference>
<protein>
    <submittedName>
        <fullName evidence="2">Kelch domain containing 9</fullName>
    </submittedName>
</protein>
<reference evidence="2" key="2">
    <citation type="submission" date="2025-08" db="UniProtKB">
        <authorList>
            <consortium name="Ensembl"/>
        </authorList>
    </citation>
    <scope>IDENTIFICATION</scope>
    <source>
        <strain evidence="2">Glennie</strain>
    </source>
</reference>
<dbReference type="GeneTree" id="ENSGT00390000011582"/>
<dbReference type="Ensembl" id="ENSOANT00000066396.1">
    <property type="protein sequence ID" value="ENSOANP00000052618.1"/>
    <property type="gene ID" value="ENSOANG00000041659.1"/>
</dbReference>
<keyword evidence="3" id="KW-1185">Reference proteome</keyword>
<dbReference type="RefSeq" id="XP_028911347.1">
    <property type="nucleotide sequence ID" value="XM_029055514.1"/>
</dbReference>
<dbReference type="SUPFAM" id="SSF50965">
    <property type="entry name" value="Galactose oxidase, central domain"/>
    <property type="match status" value="1"/>
</dbReference>
<name>A0A6I8PJ42_ORNAN</name>
<dbReference type="CTD" id="126823"/>
<dbReference type="FunCoup" id="A0A6I8PJ42">
    <property type="interactions" value="7"/>
</dbReference>
<sequence>MAGAGGPGWAWRPVARDPLLARAFHSCTALRGRLYLVGGLLEGGARAPSGDTVTFDPKARRAEASGKEEAEARLGVEHEEAEARVGVEHEEAEALVGVEREDEDEARVGTEHEEDEARVGVEREDEDEARVGIEHEEDEARVGIEHEEDEARVGVEREDEDEARVGIEHEEDEDEARVGVEHEEAAAHAAVGRLRGGPRRSHHDAAAVGGRWLCVVGGWDGSRRVSGVWVLDAALGAWEAWAAGPRSRPPAGLSGHTCTRLDDRQLRVAGREGGTRTQRRYGSVYTLRLDPRARTYSYREEDCHTASRSGHCAALLRTPGSRPGHQLLLFGGCSSAEPDLAGQWGPGEIQEERTRAPRLTEGLSRLVSGARASRRGPGGLRYHSCSVVGPFAVLFGGESLTRARDTVCNDLYIYDTRPSPPSWFHFPSTDRGLKRVGHRTCLWDDQLYLVGGFGEDGRTPSPEVCTLELSA</sequence>